<gene>
    <name evidence="2" type="ORF">PAXRUDRAFT_282150</name>
</gene>
<feature type="region of interest" description="Disordered" evidence="1">
    <location>
        <begin position="318"/>
        <end position="357"/>
    </location>
</feature>
<reference evidence="3" key="2">
    <citation type="submission" date="2015-01" db="EMBL/GenBank/DDBJ databases">
        <title>Evolutionary Origins and Diversification of the Mycorrhizal Mutualists.</title>
        <authorList>
            <consortium name="DOE Joint Genome Institute"/>
            <consortium name="Mycorrhizal Genomics Consortium"/>
            <person name="Kohler A."/>
            <person name="Kuo A."/>
            <person name="Nagy L.G."/>
            <person name="Floudas D."/>
            <person name="Copeland A."/>
            <person name="Barry K.W."/>
            <person name="Cichocki N."/>
            <person name="Veneault-Fourrey C."/>
            <person name="LaButti K."/>
            <person name="Lindquist E.A."/>
            <person name="Lipzen A."/>
            <person name="Lundell T."/>
            <person name="Morin E."/>
            <person name="Murat C."/>
            <person name="Riley R."/>
            <person name="Ohm R."/>
            <person name="Sun H."/>
            <person name="Tunlid A."/>
            <person name="Henrissat B."/>
            <person name="Grigoriev I.V."/>
            <person name="Hibbett D.S."/>
            <person name="Martin F."/>
        </authorList>
    </citation>
    <scope>NUCLEOTIDE SEQUENCE [LARGE SCALE GENOMIC DNA]</scope>
    <source>
        <strain evidence="3">Ve08.2h10</strain>
    </source>
</reference>
<feature type="compositionally biased region" description="Basic and acidic residues" evidence="1">
    <location>
        <begin position="373"/>
        <end position="383"/>
    </location>
</feature>
<name>A0A0D0DG15_9AGAM</name>
<dbReference type="InParanoid" id="A0A0D0DG15"/>
<feature type="region of interest" description="Disordered" evidence="1">
    <location>
        <begin position="11"/>
        <end position="30"/>
    </location>
</feature>
<dbReference type="OrthoDB" id="3265918at2759"/>
<feature type="region of interest" description="Disordered" evidence="1">
    <location>
        <begin position="364"/>
        <end position="383"/>
    </location>
</feature>
<dbReference type="Proteomes" id="UP000054538">
    <property type="component" value="Unassembled WGS sequence"/>
</dbReference>
<proteinExistence type="predicted"/>
<accession>A0A0D0DG15</accession>
<dbReference type="HOGENOM" id="CLU_644142_0_0_1"/>
<feature type="region of interest" description="Disordered" evidence="1">
    <location>
        <begin position="250"/>
        <end position="284"/>
    </location>
</feature>
<evidence type="ECO:0000313" key="3">
    <source>
        <dbReference type="Proteomes" id="UP000054538"/>
    </source>
</evidence>
<feature type="compositionally biased region" description="Polar residues" evidence="1">
    <location>
        <begin position="266"/>
        <end position="276"/>
    </location>
</feature>
<evidence type="ECO:0000313" key="2">
    <source>
        <dbReference type="EMBL" id="KIK96752.1"/>
    </source>
</evidence>
<protein>
    <submittedName>
        <fullName evidence="2">Uncharacterized protein</fullName>
    </submittedName>
</protein>
<sequence length="383" mass="42389">MRQCLNLSRLPKATAPKSLNTRHTTPGYAIPNHIDRRNLVDRHHPGARLNVRAFPAFTCPAFSVRAMPKATLSRPAFVPPDPLVVTHNTRPGKKRKNRTLDISLFFHTMKKMTSKRAVLRKKLRTKMTSAIQLVVTRGADAVDVEDRTEATARRVDALDLISGLTGRRGREQLPVDSYPRLVMIANPMLVDRHLVLKDWTYVITPSLKLYRMPLPNLVQAVRQALTFLKLHASRIEASWAREIIPARKTAGKRLQSTHERELAGVNDTQRAGTASPPTRDGEAVTSVGQLANLENFSSSHPVAPSRQEASRAIPKLFFPSRPAGTETQDPNLKRSLAPGTGGSPGHVRSLSQPETNVVTSARARMFAQRPIRLPKDKQSGDGG</sequence>
<reference evidence="2 3" key="1">
    <citation type="submission" date="2014-04" db="EMBL/GenBank/DDBJ databases">
        <authorList>
            <consortium name="DOE Joint Genome Institute"/>
            <person name="Kuo A."/>
            <person name="Kohler A."/>
            <person name="Jargeat P."/>
            <person name="Nagy L.G."/>
            <person name="Floudas D."/>
            <person name="Copeland A."/>
            <person name="Barry K.W."/>
            <person name="Cichocki N."/>
            <person name="Veneault-Fourrey C."/>
            <person name="LaButti K."/>
            <person name="Lindquist E.A."/>
            <person name="Lipzen A."/>
            <person name="Lundell T."/>
            <person name="Morin E."/>
            <person name="Murat C."/>
            <person name="Sun H."/>
            <person name="Tunlid A."/>
            <person name="Henrissat B."/>
            <person name="Grigoriev I.V."/>
            <person name="Hibbett D.S."/>
            <person name="Martin F."/>
            <person name="Nordberg H.P."/>
            <person name="Cantor M.N."/>
            <person name="Hua S.X."/>
        </authorList>
    </citation>
    <scope>NUCLEOTIDE SEQUENCE [LARGE SCALE GENOMIC DNA]</scope>
    <source>
        <strain evidence="2 3">Ve08.2h10</strain>
    </source>
</reference>
<dbReference type="AlphaFoldDB" id="A0A0D0DG15"/>
<keyword evidence="3" id="KW-1185">Reference proteome</keyword>
<organism evidence="2 3">
    <name type="scientific">Paxillus rubicundulus Ve08.2h10</name>
    <dbReference type="NCBI Taxonomy" id="930991"/>
    <lineage>
        <taxon>Eukaryota</taxon>
        <taxon>Fungi</taxon>
        <taxon>Dikarya</taxon>
        <taxon>Basidiomycota</taxon>
        <taxon>Agaricomycotina</taxon>
        <taxon>Agaricomycetes</taxon>
        <taxon>Agaricomycetidae</taxon>
        <taxon>Boletales</taxon>
        <taxon>Paxilineae</taxon>
        <taxon>Paxillaceae</taxon>
        <taxon>Paxillus</taxon>
    </lineage>
</organism>
<dbReference type="EMBL" id="KN824970">
    <property type="protein sequence ID" value="KIK96752.1"/>
    <property type="molecule type" value="Genomic_DNA"/>
</dbReference>
<evidence type="ECO:0000256" key="1">
    <source>
        <dbReference type="SAM" id="MobiDB-lite"/>
    </source>
</evidence>
<dbReference type="STRING" id="930991.A0A0D0DG15"/>